<evidence type="ECO:0000259" key="2">
    <source>
        <dbReference type="Pfam" id="PF09835"/>
    </source>
</evidence>
<dbReference type="Proteomes" id="UP001268683">
    <property type="component" value="Chromosome"/>
</dbReference>
<dbReference type="Pfam" id="PF09835">
    <property type="entry name" value="DUF2062"/>
    <property type="match status" value="1"/>
</dbReference>
<protein>
    <submittedName>
        <fullName evidence="3">DUF2062 domain-containing protein</fullName>
    </submittedName>
</protein>
<keyword evidence="1" id="KW-1133">Transmembrane helix</keyword>
<dbReference type="KEGG" id="tmk:QGN29_10515"/>
<dbReference type="InterPro" id="IPR018639">
    <property type="entry name" value="DUF2062"/>
</dbReference>
<feature type="domain" description="DUF2062" evidence="2">
    <location>
        <begin position="27"/>
        <end position="168"/>
    </location>
</feature>
<gene>
    <name evidence="3" type="ORF">QGN29_10515</name>
</gene>
<reference evidence="3" key="1">
    <citation type="submission" date="2023-04" db="EMBL/GenBank/DDBJ databases">
        <title>Complete genome sequence of Temperatibacter marinus.</title>
        <authorList>
            <person name="Rong J.-C."/>
            <person name="Yi M.-L."/>
            <person name="Zhao Q."/>
        </authorList>
    </citation>
    <scope>NUCLEOTIDE SEQUENCE</scope>
    <source>
        <strain evidence="3">NBRC 110045</strain>
    </source>
</reference>
<feature type="transmembrane region" description="Helical" evidence="1">
    <location>
        <begin position="62"/>
        <end position="81"/>
    </location>
</feature>
<feature type="transmembrane region" description="Helical" evidence="1">
    <location>
        <begin position="36"/>
        <end position="56"/>
    </location>
</feature>
<dbReference type="EMBL" id="CP123872">
    <property type="protein sequence ID" value="WND01979.1"/>
    <property type="molecule type" value="Genomic_DNA"/>
</dbReference>
<evidence type="ECO:0000256" key="1">
    <source>
        <dbReference type="SAM" id="Phobius"/>
    </source>
</evidence>
<name>A0AA52EGM9_9PROT</name>
<dbReference type="AlphaFoldDB" id="A0AA52EGM9"/>
<feature type="transmembrane region" description="Helical" evidence="1">
    <location>
        <begin position="133"/>
        <end position="160"/>
    </location>
</feature>
<evidence type="ECO:0000313" key="4">
    <source>
        <dbReference type="Proteomes" id="UP001268683"/>
    </source>
</evidence>
<keyword evidence="4" id="KW-1185">Reference proteome</keyword>
<keyword evidence="1" id="KW-0812">Transmembrane</keyword>
<feature type="transmembrane region" description="Helical" evidence="1">
    <location>
        <begin position="93"/>
        <end position="113"/>
    </location>
</feature>
<accession>A0AA52EGM9</accession>
<proteinExistence type="predicted"/>
<keyword evidence="1" id="KW-0472">Membrane</keyword>
<organism evidence="3 4">
    <name type="scientific">Temperatibacter marinus</name>
    <dbReference type="NCBI Taxonomy" id="1456591"/>
    <lineage>
        <taxon>Bacteria</taxon>
        <taxon>Pseudomonadati</taxon>
        <taxon>Pseudomonadota</taxon>
        <taxon>Alphaproteobacteria</taxon>
        <taxon>Kordiimonadales</taxon>
        <taxon>Temperatibacteraceae</taxon>
        <taxon>Temperatibacter</taxon>
    </lineage>
</organism>
<sequence length="182" mass="20457">MLFKRKNKLSKWKSFLRYVWPEAGFKRANTYLFYRLVRLPGSTHSIAAGVASGAAVSWTPLWGLHFILAAALAYVLRGNIIASAFGTAVGNPWTFPAICALNYQIGLEILSLYGMTNWPAFSMEAVLEAPGDFFMPLMVGGVPSGIMIWFLFYGVMKLVLETHMEKRAERKALKEKQRNDQD</sequence>
<dbReference type="PANTHER" id="PTHR40547">
    <property type="entry name" value="SLL0298 PROTEIN"/>
    <property type="match status" value="1"/>
</dbReference>
<dbReference type="PANTHER" id="PTHR40547:SF1">
    <property type="entry name" value="SLL0298 PROTEIN"/>
    <property type="match status" value="1"/>
</dbReference>
<evidence type="ECO:0000313" key="3">
    <source>
        <dbReference type="EMBL" id="WND01979.1"/>
    </source>
</evidence>